<evidence type="ECO:0000256" key="8">
    <source>
        <dbReference type="RuleBase" id="RU363041"/>
    </source>
</evidence>
<feature type="transmembrane region" description="Helical" evidence="8">
    <location>
        <begin position="6"/>
        <end position="31"/>
    </location>
</feature>
<evidence type="ECO:0000256" key="4">
    <source>
        <dbReference type="ARBA" id="ARBA00022475"/>
    </source>
</evidence>
<keyword evidence="4 8" id="KW-1003">Cell membrane</keyword>
<name>A0ABX9XMQ8_9PSED</name>
<evidence type="ECO:0000256" key="7">
    <source>
        <dbReference type="ARBA" id="ARBA00023136"/>
    </source>
</evidence>
<dbReference type="PANTHER" id="PTHR30269:SF37">
    <property type="entry name" value="MEMBRANE TRANSPORTER PROTEIN"/>
    <property type="match status" value="1"/>
</dbReference>
<keyword evidence="10" id="KW-1185">Reference proteome</keyword>
<dbReference type="RefSeq" id="WP_123888895.1">
    <property type="nucleotide sequence ID" value="NZ_RKKU01000005.1"/>
</dbReference>
<protein>
    <recommendedName>
        <fullName evidence="8">Probable membrane transporter protein</fullName>
    </recommendedName>
</protein>
<gene>
    <name evidence="9" type="ORF">EF096_06925</name>
</gene>
<dbReference type="InterPro" id="IPR052017">
    <property type="entry name" value="TSUP"/>
</dbReference>
<sequence>MSLLDPWIWLGVFILLAYTIEAITGFGSIVIALSLGALLLPIPAMLPVLVPLNICMSGYLAWRNREHIQWSLLLKLILPLMLIGMLLGYGLRPWLDGQLLKALFGVLVLWFAGRELWRMFKGLNSEAHPRWLSRLLTLGAGVTHGLFASGGPLLVYGLAGTTLDKSKLRATLISVWFCLNGSMTVLFLLDGSLLPNLPRIASYLPLLVIGVLLGEFLHHRLNEQRFRQMIYSLLLVTGALLLGKAVL</sequence>
<evidence type="ECO:0000256" key="6">
    <source>
        <dbReference type="ARBA" id="ARBA00022989"/>
    </source>
</evidence>
<accession>A0ABX9XMQ8</accession>
<evidence type="ECO:0000313" key="10">
    <source>
        <dbReference type="Proteomes" id="UP000275199"/>
    </source>
</evidence>
<evidence type="ECO:0000313" key="9">
    <source>
        <dbReference type="EMBL" id="ROZ86460.1"/>
    </source>
</evidence>
<keyword evidence="7 8" id="KW-0472">Membrane</keyword>
<dbReference type="Pfam" id="PF01925">
    <property type="entry name" value="TauE"/>
    <property type="match status" value="1"/>
</dbReference>
<comment type="caution">
    <text evidence="9">The sequence shown here is derived from an EMBL/GenBank/DDBJ whole genome shotgun (WGS) entry which is preliminary data.</text>
</comment>
<evidence type="ECO:0000256" key="1">
    <source>
        <dbReference type="ARBA" id="ARBA00004651"/>
    </source>
</evidence>
<evidence type="ECO:0000256" key="2">
    <source>
        <dbReference type="ARBA" id="ARBA00009142"/>
    </source>
</evidence>
<feature type="transmembrane region" description="Helical" evidence="8">
    <location>
        <begin position="170"/>
        <end position="188"/>
    </location>
</feature>
<feature type="transmembrane region" description="Helical" evidence="8">
    <location>
        <begin position="229"/>
        <end position="246"/>
    </location>
</feature>
<reference evidence="9 10" key="1">
    <citation type="submission" date="2018-11" db="EMBL/GenBank/DDBJ databases">
        <authorList>
            <person name="Jang G.I."/>
            <person name="Hwang C.Y."/>
        </authorList>
    </citation>
    <scope>NUCLEOTIDE SEQUENCE [LARGE SCALE GENOMIC DNA]</scope>
    <source>
        <strain evidence="9 10">SSM26</strain>
    </source>
</reference>
<feature type="transmembrane region" description="Helical" evidence="8">
    <location>
        <begin position="137"/>
        <end position="158"/>
    </location>
</feature>
<comment type="subcellular location">
    <subcellularLocation>
        <location evidence="1 8">Cell membrane</location>
        <topology evidence="1 8">Multi-pass membrane protein</topology>
    </subcellularLocation>
</comment>
<dbReference type="PANTHER" id="PTHR30269">
    <property type="entry name" value="TRANSMEMBRANE PROTEIN YFCA"/>
    <property type="match status" value="1"/>
</dbReference>
<dbReference type="Proteomes" id="UP000275199">
    <property type="component" value="Unassembled WGS sequence"/>
</dbReference>
<keyword evidence="5 8" id="KW-0812">Transmembrane</keyword>
<dbReference type="EMBL" id="RKKU01000005">
    <property type="protein sequence ID" value="ROZ86460.1"/>
    <property type="molecule type" value="Genomic_DNA"/>
</dbReference>
<keyword evidence="6 8" id="KW-1133">Transmembrane helix</keyword>
<comment type="similarity">
    <text evidence="2 8">Belongs to the 4-toluene sulfonate uptake permease (TSUP) (TC 2.A.102) family.</text>
</comment>
<dbReference type="InterPro" id="IPR002781">
    <property type="entry name" value="TM_pro_TauE-like"/>
</dbReference>
<organism evidence="9 10">
    <name type="scientific">Pseudomonas neustonica</name>
    <dbReference type="NCBI Taxonomy" id="2487346"/>
    <lineage>
        <taxon>Bacteria</taxon>
        <taxon>Pseudomonadati</taxon>
        <taxon>Pseudomonadota</taxon>
        <taxon>Gammaproteobacteria</taxon>
        <taxon>Pseudomonadales</taxon>
        <taxon>Pseudomonadaceae</taxon>
        <taxon>Pseudomonas</taxon>
    </lineage>
</organism>
<keyword evidence="3" id="KW-0813">Transport</keyword>
<feature type="transmembrane region" description="Helical" evidence="8">
    <location>
        <begin position="200"/>
        <end position="217"/>
    </location>
</feature>
<feature type="transmembrane region" description="Helical" evidence="8">
    <location>
        <begin position="38"/>
        <end position="62"/>
    </location>
</feature>
<feature type="transmembrane region" description="Helical" evidence="8">
    <location>
        <begin position="68"/>
        <end position="87"/>
    </location>
</feature>
<evidence type="ECO:0000256" key="5">
    <source>
        <dbReference type="ARBA" id="ARBA00022692"/>
    </source>
</evidence>
<evidence type="ECO:0000256" key="3">
    <source>
        <dbReference type="ARBA" id="ARBA00022448"/>
    </source>
</evidence>
<proteinExistence type="inferred from homology"/>